<organism evidence="1 2">
    <name type="scientific">Erwinia phage AH04</name>
    <dbReference type="NCBI Taxonomy" id="2869569"/>
    <lineage>
        <taxon>Viruses</taxon>
        <taxon>Duplodnaviria</taxon>
        <taxon>Heunggongvirae</taxon>
        <taxon>Uroviricota</taxon>
        <taxon>Caudoviricetes</taxon>
        <taxon>Chimalliviridae</taxon>
        <taxon>Meadowvirus</taxon>
        <taxon>Meadowvirus AH04</taxon>
    </lineage>
</organism>
<name>A0AAE8BQ41_9CAUD</name>
<dbReference type="GeneID" id="77944181"/>
<sequence>MDPQVLKPLREQRGSFTQELVDSWHKKDMDRIIPHLEEAFRNMFKSLQEKGYIFDGIEEMDPIEFYNQITRSSSSGTKDFEIAKNSFFGVRILNHFKDPVTGVESELKSPLMFLAYTNKHGDILTRNSTYNLQYVLSERGPSVDGGRDKTIFIRVLGYKFKVTKEIHTFNRVYRNNGNINTSAVNMTLPANRFMNSKNDRKITSKKVPIPLLAWYVFGKYGFGHCMKEFAECDYVIDTLDTLLDICPESEGWQVMSNTGAIHPKAFDRPKGTPLLAEPALAIKSRNKGGEISNLALQYAGGLLFMFGVFSHELDVRRLNDVDYWRLIIGRCSIRLPQRTDPSVYLRQMNEHFTSIEEMADNITVEKYNKFDINISSTYDLFNYLMLNYSSLIKLYDPADMLHKELASMEFLVDFLIHQANDFRFMIRNKSNITPKIINRELDTHFRLFNIDKSVRENNTILEQTGTDNPLIDFGLGIILQTKSTVNRGPGRKKEDFDANHPGSVIHPSQPFVVSYQYASKPNPDGRGMLQPRVYLVQGKYTALRAEDRALYEATKRRLKFRES</sequence>
<evidence type="ECO:0000313" key="2">
    <source>
        <dbReference type="Proteomes" id="UP000827517"/>
    </source>
</evidence>
<dbReference type="Proteomes" id="UP000827517">
    <property type="component" value="Segment"/>
</dbReference>
<accession>A0AAE8BQ41</accession>
<evidence type="ECO:0000313" key="1">
    <source>
        <dbReference type="EMBL" id="QZA70604.1"/>
    </source>
</evidence>
<dbReference type="EMBL" id="MZ501267">
    <property type="protein sequence ID" value="QZA70604.1"/>
    <property type="molecule type" value="Genomic_DNA"/>
</dbReference>
<dbReference type="RefSeq" id="YP_010667880.1">
    <property type="nucleotide sequence ID" value="NC_070952.1"/>
</dbReference>
<proteinExistence type="predicted"/>
<keyword evidence="2" id="KW-1185">Reference proteome</keyword>
<gene>
    <name evidence="1" type="primary">126</name>
    <name evidence="1" type="ORF">AH04_126</name>
</gene>
<dbReference type="KEGG" id="vg:77944181"/>
<reference evidence="1" key="1">
    <citation type="submission" date="2021-07" db="EMBL/GenBank/DDBJ databases">
        <authorList>
            <person name="Roth S.J."/>
            <person name="Krukonis G.P."/>
            <person name="Delesalle V.A."/>
        </authorList>
    </citation>
    <scope>NUCLEOTIDE SEQUENCE</scope>
</reference>
<protein>
    <submittedName>
        <fullName evidence="1">Uncharacterized protein</fullName>
    </submittedName>
</protein>